<evidence type="ECO:0000313" key="2">
    <source>
        <dbReference type="Proteomes" id="UP000233248"/>
    </source>
</evidence>
<proteinExistence type="predicted"/>
<dbReference type="EMBL" id="NXIF01000078">
    <property type="protein sequence ID" value="PKI79694.1"/>
    <property type="molecule type" value="Genomic_DNA"/>
</dbReference>
<dbReference type="OrthoDB" id="5367556at2"/>
<name>A0A2N1IZL0_9BACT</name>
<dbReference type="Proteomes" id="UP000233248">
    <property type="component" value="Unassembled WGS sequence"/>
</dbReference>
<dbReference type="RefSeq" id="WP_101185941.1">
    <property type="nucleotide sequence ID" value="NZ_CP031218.1"/>
</dbReference>
<reference evidence="1 2" key="1">
    <citation type="submission" date="2017-09" db="EMBL/GenBank/DDBJ databases">
        <title>Genomics of the genus Arcobacter.</title>
        <authorList>
            <person name="Perez-Cataluna A."/>
            <person name="Figueras M.J."/>
            <person name="Salas-Masso N."/>
        </authorList>
    </citation>
    <scope>NUCLEOTIDE SEQUENCE [LARGE SCALE GENOMIC DNA]</scope>
    <source>
        <strain evidence="1 2">DSM 18005</strain>
    </source>
</reference>
<organism evidence="1 2">
    <name type="scientific">Malaciobacter halophilus</name>
    <dbReference type="NCBI Taxonomy" id="197482"/>
    <lineage>
        <taxon>Bacteria</taxon>
        <taxon>Pseudomonadati</taxon>
        <taxon>Campylobacterota</taxon>
        <taxon>Epsilonproteobacteria</taxon>
        <taxon>Campylobacterales</taxon>
        <taxon>Arcobacteraceae</taxon>
        <taxon>Malaciobacter</taxon>
    </lineage>
</organism>
<dbReference type="KEGG" id="ahs:AHALO_1693"/>
<dbReference type="AlphaFoldDB" id="A0A2N1IZL0"/>
<sequence>MNWLLENLGLITTVATAVYPASLFLLPANTASKISVGVKVVKGIANALENAQNTKGGLTTQKELTQNIKYQKSRS</sequence>
<keyword evidence="2" id="KW-1185">Reference proteome</keyword>
<evidence type="ECO:0000313" key="1">
    <source>
        <dbReference type="EMBL" id="PKI79694.1"/>
    </source>
</evidence>
<comment type="caution">
    <text evidence="1">The sequence shown here is derived from an EMBL/GenBank/DDBJ whole genome shotgun (WGS) entry which is preliminary data.</text>
</comment>
<protein>
    <submittedName>
        <fullName evidence="1">Uncharacterized protein</fullName>
    </submittedName>
</protein>
<dbReference type="KEGG" id="ahs:AHALO_1357"/>
<accession>A0A2N1IZL0</accession>
<gene>
    <name evidence="1" type="ORF">CP960_13210</name>
</gene>